<keyword evidence="1" id="KW-0812">Transmembrane</keyword>
<protein>
    <submittedName>
        <fullName evidence="3">Uncharacterized protein</fullName>
    </submittedName>
</protein>
<name>A0A415QKK7_9BACT</name>
<proteinExistence type="predicted"/>
<evidence type="ECO:0000256" key="1">
    <source>
        <dbReference type="SAM" id="Phobius"/>
    </source>
</evidence>
<dbReference type="EMBL" id="QRZA01000022">
    <property type="protein sequence ID" value="RGV32304.1"/>
    <property type="molecule type" value="Genomic_DNA"/>
</dbReference>
<gene>
    <name evidence="2" type="ORF">DWW18_14660</name>
    <name evidence="3" type="ORF">DWZ68_07400</name>
</gene>
<sequence>MENTPRSPKHKKHNTTIFDTHLLHFLPIQTSNISTPFLLLKIAIFSRFSILPRKKQEQKQEQSVIIVKQPTFTYNYRLLGLIIILYLYINLMKQ</sequence>
<keyword evidence="1" id="KW-0472">Membrane</keyword>
<evidence type="ECO:0000313" key="5">
    <source>
        <dbReference type="Proteomes" id="UP000286038"/>
    </source>
</evidence>
<reference evidence="4 5" key="1">
    <citation type="submission" date="2018-08" db="EMBL/GenBank/DDBJ databases">
        <title>A genome reference for cultivated species of the human gut microbiota.</title>
        <authorList>
            <person name="Zou Y."/>
            <person name="Xue W."/>
            <person name="Luo G."/>
        </authorList>
    </citation>
    <scope>NUCLEOTIDE SEQUENCE [LARGE SCALE GENOMIC DNA]</scope>
    <source>
        <strain evidence="2 4">AF14-49</strain>
        <strain evidence="3 5">AF34-33</strain>
    </source>
</reference>
<keyword evidence="1" id="KW-1133">Transmembrane helix</keyword>
<feature type="transmembrane region" description="Helical" evidence="1">
    <location>
        <begin position="33"/>
        <end position="51"/>
    </location>
</feature>
<organism evidence="3 5">
    <name type="scientific">Butyricimonas virosa</name>
    <dbReference type="NCBI Taxonomy" id="544645"/>
    <lineage>
        <taxon>Bacteria</taxon>
        <taxon>Pseudomonadati</taxon>
        <taxon>Bacteroidota</taxon>
        <taxon>Bacteroidia</taxon>
        <taxon>Bacteroidales</taxon>
        <taxon>Odoribacteraceae</taxon>
        <taxon>Butyricimonas</taxon>
    </lineage>
</organism>
<dbReference type="Proteomes" id="UP000286038">
    <property type="component" value="Unassembled WGS sequence"/>
</dbReference>
<evidence type="ECO:0000313" key="4">
    <source>
        <dbReference type="Proteomes" id="UP000283589"/>
    </source>
</evidence>
<feature type="transmembrane region" description="Helical" evidence="1">
    <location>
        <begin position="72"/>
        <end position="89"/>
    </location>
</feature>
<dbReference type="AlphaFoldDB" id="A0A415QKK7"/>
<evidence type="ECO:0000313" key="2">
    <source>
        <dbReference type="EMBL" id="RGV32304.1"/>
    </source>
</evidence>
<evidence type="ECO:0000313" key="3">
    <source>
        <dbReference type="EMBL" id="RHM44377.1"/>
    </source>
</evidence>
<dbReference type="EMBL" id="QRPV01000006">
    <property type="protein sequence ID" value="RHM44377.1"/>
    <property type="molecule type" value="Genomic_DNA"/>
</dbReference>
<dbReference type="Proteomes" id="UP000283589">
    <property type="component" value="Unassembled WGS sequence"/>
</dbReference>
<accession>A0A415QKK7</accession>
<comment type="caution">
    <text evidence="3">The sequence shown here is derived from an EMBL/GenBank/DDBJ whole genome shotgun (WGS) entry which is preliminary data.</text>
</comment>